<comment type="caution">
    <text evidence="8">The sequence shown here is derived from an EMBL/GenBank/DDBJ whole genome shotgun (WGS) entry which is preliminary data.</text>
</comment>
<evidence type="ECO:0000313" key="8">
    <source>
        <dbReference type="EMBL" id="MBM3226774.1"/>
    </source>
</evidence>
<sequence>MSEATEQVISGLEGVLACESSIAYIDGSVPELSFRGYDIHDIAQTLTFEQVTYLIWHDRLPNAEELRAFSADLAARRAVPKAILDVLRALPQAGHPMAGLRTAVSMLGALDAHADNLSPEDNVRKAKDLTAQMPTIVAAQARLQRGQEPIAPDPSLSHAANYCYMLSGKRPDETTTRTFDTMLILYAEHETNASTFACRVVSGTEADFYSAVVAGIGAIKGPLHGGAIDEVMRMFLEIEAPERATAYVDEALAARRKLPGFGHRVYRAGDPRATQLRTMAQQLGAASGDERWFSIATAAAQRMQEVKGIIANVDYFAAPVLYHLGFPLNVFTNVI</sequence>
<evidence type="ECO:0000256" key="3">
    <source>
        <dbReference type="ARBA" id="ARBA00012972"/>
    </source>
</evidence>
<dbReference type="EC" id="2.3.3.16" evidence="3"/>
<feature type="non-terminal residue" evidence="8">
    <location>
        <position position="335"/>
    </location>
</feature>
<comment type="similarity">
    <text evidence="2 7">Belongs to the citrate synthase family.</text>
</comment>
<proteinExistence type="inferred from homology"/>
<dbReference type="PANTHER" id="PTHR11739">
    <property type="entry name" value="CITRATE SYNTHASE"/>
    <property type="match status" value="1"/>
</dbReference>
<dbReference type="Pfam" id="PF00285">
    <property type="entry name" value="Citrate_synt"/>
    <property type="match status" value="1"/>
</dbReference>
<dbReference type="SUPFAM" id="SSF48256">
    <property type="entry name" value="Citrate synthase"/>
    <property type="match status" value="1"/>
</dbReference>
<dbReference type="GO" id="GO:0005975">
    <property type="term" value="P:carbohydrate metabolic process"/>
    <property type="evidence" value="ECO:0007669"/>
    <property type="project" value="TreeGrafter"/>
</dbReference>
<dbReference type="PANTHER" id="PTHR11739:SF4">
    <property type="entry name" value="CITRATE SYNTHASE, PEROXISOMAL"/>
    <property type="match status" value="1"/>
</dbReference>
<dbReference type="AlphaFoldDB" id="A0A937W4C0"/>
<dbReference type="GO" id="GO:0005829">
    <property type="term" value="C:cytosol"/>
    <property type="evidence" value="ECO:0007669"/>
    <property type="project" value="TreeGrafter"/>
</dbReference>
<evidence type="ECO:0000256" key="7">
    <source>
        <dbReference type="RuleBase" id="RU003406"/>
    </source>
</evidence>
<gene>
    <name evidence="8" type="ORF">FJZ47_23670</name>
</gene>
<dbReference type="Gene3D" id="1.10.580.10">
    <property type="entry name" value="Citrate Synthase, domain 1"/>
    <property type="match status" value="1"/>
</dbReference>
<protein>
    <recommendedName>
        <fullName evidence="3">citrate synthase (unknown stereospecificity)</fullName>
        <ecNumber evidence="3">2.3.3.16</ecNumber>
    </recommendedName>
</protein>
<evidence type="ECO:0000256" key="5">
    <source>
        <dbReference type="ARBA" id="ARBA00049288"/>
    </source>
</evidence>
<dbReference type="PROSITE" id="PS00480">
    <property type="entry name" value="CITRATE_SYNTHASE"/>
    <property type="match status" value="1"/>
</dbReference>
<dbReference type="InterPro" id="IPR024176">
    <property type="entry name" value="Citrate_synthase_bac-typ"/>
</dbReference>
<dbReference type="InterPro" id="IPR016142">
    <property type="entry name" value="Citrate_synth-like_lrg_a-sub"/>
</dbReference>
<feature type="active site" evidence="6">
    <location>
        <position position="314"/>
    </location>
</feature>
<name>A0A937W4C0_UNCTE</name>
<reference evidence="8" key="1">
    <citation type="submission" date="2019-03" db="EMBL/GenBank/DDBJ databases">
        <title>Lake Tanganyika Metagenome-Assembled Genomes (MAGs).</title>
        <authorList>
            <person name="Tran P."/>
        </authorList>
    </citation>
    <scope>NUCLEOTIDE SEQUENCE</scope>
    <source>
        <strain evidence="8">K_DeepCast_65m_m2_066</strain>
    </source>
</reference>
<evidence type="ECO:0000256" key="6">
    <source>
        <dbReference type="PIRSR" id="PIRSR001369-1"/>
    </source>
</evidence>
<evidence type="ECO:0000313" key="9">
    <source>
        <dbReference type="Proteomes" id="UP000712673"/>
    </source>
</evidence>
<dbReference type="Proteomes" id="UP000712673">
    <property type="component" value="Unassembled WGS sequence"/>
</dbReference>
<dbReference type="InterPro" id="IPR016143">
    <property type="entry name" value="Citrate_synth-like_sm_a-sub"/>
</dbReference>
<dbReference type="EMBL" id="VGLS01001044">
    <property type="protein sequence ID" value="MBM3226774.1"/>
    <property type="molecule type" value="Genomic_DNA"/>
</dbReference>
<dbReference type="InterPro" id="IPR036969">
    <property type="entry name" value="Citrate_synthase_sf"/>
</dbReference>
<feature type="active site" evidence="6">
    <location>
        <position position="263"/>
    </location>
</feature>
<dbReference type="PIRSF" id="PIRSF001369">
    <property type="entry name" value="Citrate_synth"/>
    <property type="match status" value="1"/>
</dbReference>
<evidence type="ECO:0000256" key="2">
    <source>
        <dbReference type="ARBA" id="ARBA00010566"/>
    </source>
</evidence>
<dbReference type="InterPro" id="IPR019810">
    <property type="entry name" value="Citrate_synthase_AS"/>
</dbReference>
<dbReference type="Gene3D" id="1.10.230.10">
    <property type="entry name" value="Cytochrome P450-Terp, domain 2"/>
    <property type="match status" value="1"/>
</dbReference>
<evidence type="ECO:0000256" key="4">
    <source>
        <dbReference type="ARBA" id="ARBA00022679"/>
    </source>
</evidence>
<keyword evidence="4 7" id="KW-0808">Transferase</keyword>
<evidence type="ECO:0000256" key="1">
    <source>
        <dbReference type="ARBA" id="ARBA00004751"/>
    </source>
</evidence>
<organism evidence="8 9">
    <name type="scientific">Tectimicrobiota bacterium</name>
    <dbReference type="NCBI Taxonomy" id="2528274"/>
    <lineage>
        <taxon>Bacteria</taxon>
        <taxon>Pseudomonadati</taxon>
        <taxon>Nitrospinota/Tectimicrobiota group</taxon>
        <taxon>Candidatus Tectimicrobiota</taxon>
    </lineage>
</organism>
<dbReference type="GO" id="GO:0006099">
    <property type="term" value="P:tricarboxylic acid cycle"/>
    <property type="evidence" value="ECO:0007669"/>
    <property type="project" value="InterPro"/>
</dbReference>
<dbReference type="GO" id="GO:0036440">
    <property type="term" value="F:citrate synthase activity"/>
    <property type="evidence" value="ECO:0007669"/>
    <property type="project" value="UniProtKB-EC"/>
</dbReference>
<dbReference type="InterPro" id="IPR002020">
    <property type="entry name" value="Citrate_synthase"/>
</dbReference>
<comment type="catalytic activity">
    <reaction evidence="5">
        <text>oxaloacetate + acetyl-CoA + H2O = citrate + CoA + H(+)</text>
        <dbReference type="Rhea" id="RHEA:16845"/>
        <dbReference type="ChEBI" id="CHEBI:15377"/>
        <dbReference type="ChEBI" id="CHEBI:15378"/>
        <dbReference type="ChEBI" id="CHEBI:16452"/>
        <dbReference type="ChEBI" id="CHEBI:16947"/>
        <dbReference type="ChEBI" id="CHEBI:57287"/>
        <dbReference type="ChEBI" id="CHEBI:57288"/>
        <dbReference type="EC" id="2.3.3.16"/>
    </reaction>
</comment>
<accession>A0A937W4C0</accession>
<comment type="pathway">
    <text evidence="1">Carbohydrate metabolism; tricarboxylic acid cycle; isocitrate from oxaloacetate: step 1/2.</text>
</comment>
<dbReference type="PRINTS" id="PR00143">
    <property type="entry name" value="CITRTSNTHASE"/>
</dbReference>